<keyword evidence="1" id="KW-0472">Membrane</keyword>
<feature type="transmembrane region" description="Helical" evidence="1">
    <location>
        <begin position="9"/>
        <end position="27"/>
    </location>
</feature>
<name>A0ABS2AJT3_9ACTN</name>
<dbReference type="Proteomes" id="UP000632138">
    <property type="component" value="Unassembled WGS sequence"/>
</dbReference>
<protein>
    <submittedName>
        <fullName evidence="2">Uncharacterized protein</fullName>
    </submittedName>
</protein>
<proteinExistence type="predicted"/>
<dbReference type="EMBL" id="JAENHP010000010">
    <property type="protein sequence ID" value="MBM2619506.1"/>
    <property type="molecule type" value="Genomic_DNA"/>
</dbReference>
<sequence length="164" mass="18494">MNPTAPSRWAYYAAYAVPLCVLPSAIWRLTVPGWYPAFLSGLSMALALLTLGLVHQWGHQVPHWVPGLRDRPIPARPVVRIALIGGWLLVALCVYLLVNRMFHLLEDVWIGIGRDEPRHEPPGWDVFRWYVPLVAWGPLVIAVATDYRRRAGLTRKAEPASSRS</sequence>
<accession>A0ABS2AJT3</accession>
<dbReference type="RefSeq" id="WP_203379491.1">
    <property type="nucleotide sequence ID" value="NZ_JAENHP010000010.1"/>
</dbReference>
<keyword evidence="1" id="KW-1133">Transmembrane helix</keyword>
<organism evidence="2 3">
    <name type="scientific">Paractinoplanes ovalisporus</name>
    <dbReference type="NCBI Taxonomy" id="2810368"/>
    <lineage>
        <taxon>Bacteria</taxon>
        <taxon>Bacillati</taxon>
        <taxon>Actinomycetota</taxon>
        <taxon>Actinomycetes</taxon>
        <taxon>Micromonosporales</taxon>
        <taxon>Micromonosporaceae</taxon>
        <taxon>Paractinoplanes</taxon>
    </lineage>
</organism>
<keyword evidence="1" id="KW-0812">Transmembrane</keyword>
<comment type="caution">
    <text evidence="2">The sequence shown here is derived from an EMBL/GenBank/DDBJ whole genome shotgun (WGS) entry which is preliminary data.</text>
</comment>
<reference evidence="2 3" key="1">
    <citation type="submission" date="2021-01" db="EMBL/GenBank/DDBJ databases">
        <title>Actinoplanes sp. nov. LDG1-06 isolated from lichen.</title>
        <authorList>
            <person name="Saeng-In P."/>
            <person name="Phongsopitanun W."/>
            <person name="Kanchanasin P."/>
            <person name="Yuki M."/>
            <person name="Kudo T."/>
            <person name="Ohkuma M."/>
            <person name="Tanasupawat S."/>
        </authorList>
    </citation>
    <scope>NUCLEOTIDE SEQUENCE [LARGE SCALE GENOMIC DNA]</scope>
    <source>
        <strain evidence="2 3">LDG1-06</strain>
    </source>
</reference>
<feature type="transmembrane region" description="Helical" evidence="1">
    <location>
        <begin position="33"/>
        <end position="57"/>
    </location>
</feature>
<gene>
    <name evidence="2" type="ORF">JIG36_28525</name>
</gene>
<evidence type="ECO:0000313" key="3">
    <source>
        <dbReference type="Proteomes" id="UP000632138"/>
    </source>
</evidence>
<feature type="transmembrane region" description="Helical" evidence="1">
    <location>
        <begin position="127"/>
        <end position="147"/>
    </location>
</feature>
<feature type="transmembrane region" description="Helical" evidence="1">
    <location>
        <begin position="78"/>
        <end position="98"/>
    </location>
</feature>
<evidence type="ECO:0000256" key="1">
    <source>
        <dbReference type="SAM" id="Phobius"/>
    </source>
</evidence>
<evidence type="ECO:0000313" key="2">
    <source>
        <dbReference type="EMBL" id="MBM2619506.1"/>
    </source>
</evidence>
<keyword evidence="3" id="KW-1185">Reference proteome</keyword>